<dbReference type="EMBL" id="JAANNP010000001">
    <property type="protein sequence ID" value="NHC12198.1"/>
    <property type="molecule type" value="Genomic_DNA"/>
</dbReference>
<protein>
    <submittedName>
        <fullName evidence="2">MBL fold metallo-hydrolase</fullName>
    </submittedName>
</protein>
<comment type="caution">
    <text evidence="2">The sequence shown here is derived from an EMBL/GenBank/DDBJ whole genome shotgun (WGS) entry which is preliminary data.</text>
</comment>
<dbReference type="CDD" id="cd06262">
    <property type="entry name" value="metallo-hydrolase-like_MBL-fold"/>
    <property type="match status" value="1"/>
</dbReference>
<dbReference type="RefSeq" id="WP_166276181.1">
    <property type="nucleotide sequence ID" value="NZ_JAANNP010000001.1"/>
</dbReference>
<gene>
    <name evidence="2" type="ORF">G9H71_00180</name>
</gene>
<evidence type="ECO:0000259" key="1">
    <source>
        <dbReference type="SMART" id="SM00849"/>
    </source>
</evidence>
<evidence type="ECO:0000313" key="2">
    <source>
        <dbReference type="EMBL" id="NHC12198.1"/>
    </source>
</evidence>
<accession>A0ABX0GS75</accession>
<dbReference type="Proteomes" id="UP000800981">
    <property type="component" value="Unassembled WGS sequence"/>
</dbReference>
<feature type="domain" description="Metallo-beta-lactamase" evidence="1">
    <location>
        <begin position="32"/>
        <end position="204"/>
    </location>
</feature>
<keyword evidence="3" id="KW-1185">Reference proteome</keyword>
<sequence>MSYTGDVRVGGPPDVLELPSITVVKLAVGPMDNNAYLLRCRRTGGVLLVDAAGEADRLLALVDEYAQGRLDRVVTTHRHPDHWGALAAVVSATGARTAAGEPDADAIPVRCDDRLVHGDSVPVGETGAGAARLRVVSLVGHTPGSVALVAEEAEPEPHVFTGDSLFPGGVGKTHSPADFTSLLGDVERELFGRLPDATVVHPGHGKDTTLGAERPALPEWRARGW</sequence>
<dbReference type="PANTHER" id="PTHR46233">
    <property type="entry name" value="HYDROXYACYLGLUTATHIONE HYDROLASE GLOC"/>
    <property type="match status" value="1"/>
</dbReference>
<dbReference type="InterPro" id="IPR001279">
    <property type="entry name" value="Metallo-B-lactamas"/>
</dbReference>
<dbReference type="InterPro" id="IPR051453">
    <property type="entry name" value="MBL_Glyoxalase_II"/>
</dbReference>
<name>A0ABX0GS75_9ACTN</name>
<dbReference type="PANTHER" id="PTHR46233:SF1">
    <property type="entry name" value="CONSERVED PROTEIN"/>
    <property type="match status" value="1"/>
</dbReference>
<evidence type="ECO:0000313" key="3">
    <source>
        <dbReference type="Proteomes" id="UP000800981"/>
    </source>
</evidence>
<dbReference type="Gene3D" id="3.60.15.10">
    <property type="entry name" value="Ribonuclease Z/Hydroxyacylglutathione hydrolase-like"/>
    <property type="match status" value="1"/>
</dbReference>
<proteinExistence type="predicted"/>
<dbReference type="Pfam" id="PF00753">
    <property type="entry name" value="Lactamase_B"/>
    <property type="match status" value="1"/>
</dbReference>
<organism evidence="2 3">
    <name type="scientific">Motilibacter deserti</name>
    <dbReference type="NCBI Taxonomy" id="2714956"/>
    <lineage>
        <taxon>Bacteria</taxon>
        <taxon>Bacillati</taxon>
        <taxon>Actinomycetota</taxon>
        <taxon>Actinomycetes</taxon>
        <taxon>Motilibacterales</taxon>
        <taxon>Motilibacteraceae</taxon>
        <taxon>Motilibacter</taxon>
    </lineage>
</organism>
<reference evidence="2 3" key="1">
    <citation type="submission" date="2020-03" db="EMBL/GenBank/DDBJ databases">
        <title>Two novel Motilibacter sp.</title>
        <authorList>
            <person name="Liu S."/>
        </authorList>
    </citation>
    <scope>NUCLEOTIDE SEQUENCE [LARGE SCALE GENOMIC DNA]</scope>
    <source>
        <strain evidence="2 3">E257</strain>
    </source>
</reference>
<dbReference type="SMART" id="SM00849">
    <property type="entry name" value="Lactamase_B"/>
    <property type="match status" value="1"/>
</dbReference>
<dbReference type="InterPro" id="IPR036866">
    <property type="entry name" value="RibonucZ/Hydroxyglut_hydro"/>
</dbReference>
<dbReference type="SUPFAM" id="SSF56281">
    <property type="entry name" value="Metallo-hydrolase/oxidoreductase"/>
    <property type="match status" value="1"/>
</dbReference>